<evidence type="ECO:0000313" key="3">
    <source>
        <dbReference type="EMBL" id="QNM04750.1"/>
    </source>
</evidence>
<evidence type="ECO:0008006" key="5">
    <source>
        <dbReference type="Google" id="ProtNLM"/>
    </source>
</evidence>
<keyword evidence="4" id="KW-1185">Reference proteome</keyword>
<feature type="region of interest" description="Disordered" evidence="1">
    <location>
        <begin position="24"/>
        <end position="72"/>
    </location>
</feature>
<gene>
    <name evidence="3" type="ORF">H9Q78_09815</name>
</gene>
<reference evidence="3 4" key="1">
    <citation type="submission" date="2020-08" db="EMBL/GenBank/DDBJ databases">
        <authorList>
            <person name="Liu C."/>
            <person name="Sun Q."/>
        </authorList>
    </citation>
    <scope>NUCLEOTIDE SEQUENCE [LARGE SCALE GENOMIC DNA]</scope>
    <source>
        <strain evidence="3 4">NSJ-38</strain>
    </source>
</reference>
<evidence type="ECO:0000256" key="2">
    <source>
        <dbReference type="SAM" id="SignalP"/>
    </source>
</evidence>
<feature type="chain" id="PRO_5028913960" description="Lipoprotein" evidence="2">
    <location>
        <begin position="27"/>
        <end position="214"/>
    </location>
</feature>
<keyword evidence="2" id="KW-0732">Signal</keyword>
<dbReference type="KEGG" id="qdo:H9Q78_09815"/>
<evidence type="ECO:0000313" key="4">
    <source>
        <dbReference type="Proteomes" id="UP000515823"/>
    </source>
</evidence>
<organism evidence="3 4">
    <name type="scientific">Qiania dongpingensis</name>
    <dbReference type="NCBI Taxonomy" id="2763669"/>
    <lineage>
        <taxon>Bacteria</taxon>
        <taxon>Bacillati</taxon>
        <taxon>Bacillota</taxon>
        <taxon>Clostridia</taxon>
        <taxon>Lachnospirales</taxon>
        <taxon>Lachnospiraceae</taxon>
        <taxon>Qiania</taxon>
    </lineage>
</organism>
<sequence length="214" mass="23209">MKKKLTLYFLCGIVSLLLIGCGSAPSKESTTKSSSSEKTSEETTKAPATEPKTTQTPETKESTTESSNEQSSVSISFHGYKISISSLWIEQQNSADSMTYRTDDATMMIKYNSESYDLTNELIQKSAIDGFVSSFDDYVSVDTKVSTIGEVPGVIHSFELSLNSIPATGKFAIFSDGENGSCGIMYVSKKDTKTDYANDFDSMISSVVPETSAE</sequence>
<feature type="signal peptide" evidence="2">
    <location>
        <begin position="1"/>
        <end position="26"/>
    </location>
</feature>
<dbReference type="PROSITE" id="PS51257">
    <property type="entry name" value="PROKAR_LIPOPROTEIN"/>
    <property type="match status" value="1"/>
</dbReference>
<dbReference type="RefSeq" id="WP_249301373.1">
    <property type="nucleotide sequence ID" value="NZ_CP060634.1"/>
</dbReference>
<proteinExistence type="predicted"/>
<feature type="compositionally biased region" description="Low complexity" evidence="1">
    <location>
        <begin position="45"/>
        <end position="57"/>
    </location>
</feature>
<dbReference type="EMBL" id="CP060634">
    <property type="protein sequence ID" value="QNM04750.1"/>
    <property type="molecule type" value="Genomic_DNA"/>
</dbReference>
<dbReference type="Proteomes" id="UP000515823">
    <property type="component" value="Chromosome"/>
</dbReference>
<feature type="compositionally biased region" description="Low complexity" evidence="1">
    <location>
        <begin position="24"/>
        <end position="37"/>
    </location>
</feature>
<accession>A0A7G9G1R8</accession>
<name>A0A7G9G1R8_9FIRM</name>
<dbReference type="AlphaFoldDB" id="A0A7G9G1R8"/>
<protein>
    <recommendedName>
        <fullName evidence="5">Lipoprotein</fullName>
    </recommendedName>
</protein>
<evidence type="ECO:0000256" key="1">
    <source>
        <dbReference type="SAM" id="MobiDB-lite"/>
    </source>
</evidence>